<evidence type="ECO:0000313" key="6">
    <source>
        <dbReference type="Proteomes" id="UP000504637"/>
    </source>
</evidence>
<name>A0A6J3LTK9_9PEZI</name>
<accession>A0A6J3LTK9</accession>
<dbReference type="GO" id="GO:0019433">
    <property type="term" value="P:triglyceride catabolic process"/>
    <property type="evidence" value="ECO:0007669"/>
    <property type="project" value="TreeGrafter"/>
</dbReference>
<dbReference type="PANTHER" id="PTHR44169">
    <property type="entry name" value="NADPH-DEPENDENT 1-ACYLDIHYDROXYACETONE PHOSPHATE REDUCTASE"/>
    <property type="match status" value="1"/>
</dbReference>
<sequence length="275" mass="30331">MAPKIALITGCSTGIGHALAVEFASRGYQVIATARNTASLKQLELDHSNIKALALDVCDGDSIDRLYDEVSVLANGGLAYLVNNAGAHYAAPAIELEADRIRNVFETNVVGVMRMCAKFSKLLIAGRGTIVQIGSVTRAVPVVWQSPYNATKAALSQYTKTLRLELQPFGVHVCEVVTGYVQSNILRDGLQSAPDSLYTPIKDHIETMKNKGNSNGMPAAVYARRVVDKLVRKNPPPEFWEGAQSWYLYYITTWIPTWISHKIFYAVFKLAKLRR</sequence>
<dbReference type="InterPro" id="IPR036291">
    <property type="entry name" value="NAD(P)-bd_dom_sf"/>
</dbReference>
<dbReference type="InterPro" id="IPR002347">
    <property type="entry name" value="SDR_fam"/>
</dbReference>
<evidence type="ECO:0000256" key="4">
    <source>
        <dbReference type="RuleBase" id="RU000363"/>
    </source>
</evidence>
<dbReference type="GO" id="GO:0005783">
    <property type="term" value="C:endoplasmic reticulum"/>
    <property type="evidence" value="ECO:0007669"/>
    <property type="project" value="TreeGrafter"/>
</dbReference>
<dbReference type="OrthoDB" id="2102561at2759"/>
<reference evidence="7" key="1">
    <citation type="submission" date="2020-01" db="EMBL/GenBank/DDBJ databases">
        <authorList>
            <consortium name="DOE Joint Genome Institute"/>
            <person name="Haridas S."/>
            <person name="Albert R."/>
            <person name="Binder M."/>
            <person name="Bloem J."/>
            <person name="Labutti K."/>
            <person name="Salamov A."/>
            <person name="Andreopoulos B."/>
            <person name="Baker S.E."/>
            <person name="Barry K."/>
            <person name="Bills G."/>
            <person name="Bluhm B.H."/>
            <person name="Cannon C."/>
            <person name="Castanera R."/>
            <person name="Culley D.E."/>
            <person name="Daum C."/>
            <person name="Ezra D."/>
            <person name="Gonzalez J.B."/>
            <person name="Henrissat B."/>
            <person name="Kuo A."/>
            <person name="Liang C."/>
            <person name="Lipzen A."/>
            <person name="Lutzoni F."/>
            <person name="Magnuson J."/>
            <person name="Mondo S."/>
            <person name="Nolan M."/>
            <person name="Ohm R."/>
            <person name="Pangilinan J."/>
            <person name="Park H.-J."/>
            <person name="Ramirez L."/>
            <person name="Alfaro M."/>
            <person name="Sun H."/>
            <person name="Tritt A."/>
            <person name="Yoshinaga Y."/>
            <person name="Zwiers L.-H."/>
            <person name="Turgeon B.G."/>
            <person name="Goodwin S.B."/>
            <person name="Spatafora J.W."/>
            <person name="Crous P.W."/>
            <person name="Grigoriev I.V."/>
        </authorList>
    </citation>
    <scope>NUCLEOTIDE SEQUENCE</scope>
    <source>
        <strain evidence="7">CBS 342.82</strain>
    </source>
</reference>
<feature type="transmembrane region" description="Helical" evidence="5">
    <location>
        <begin position="246"/>
        <end position="268"/>
    </location>
</feature>
<keyword evidence="5" id="KW-1133">Transmembrane helix</keyword>
<dbReference type="GO" id="GO:0005811">
    <property type="term" value="C:lipid droplet"/>
    <property type="evidence" value="ECO:0007669"/>
    <property type="project" value="TreeGrafter"/>
</dbReference>
<keyword evidence="5" id="KW-0472">Membrane</keyword>
<dbReference type="Proteomes" id="UP000504637">
    <property type="component" value="Unplaced"/>
</dbReference>
<proteinExistence type="inferred from homology"/>
<keyword evidence="2" id="KW-0521">NADP</keyword>
<dbReference type="SUPFAM" id="SSF51735">
    <property type="entry name" value="NAD(P)-binding Rossmann-fold domains"/>
    <property type="match status" value="1"/>
</dbReference>
<dbReference type="PANTHER" id="PTHR44169:SF15">
    <property type="entry name" value="CHAIN DEHYDROGENASE_REDUCTASE (AYR1), PUTATIVE (AFU_ORTHOLOGUE AFUA_4G04530)-RELATED"/>
    <property type="match status" value="1"/>
</dbReference>
<evidence type="ECO:0000256" key="2">
    <source>
        <dbReference type="ARBA" id="ARBA00022857"/>
    </source>
</evidence>
<dbReference type="GO" id="GO:0006654">
    <property type="term" value="P:phosphatidic acid biosynthetic process"/>
    <property type="evidence" value="ECO:0007669"/>
    <property type="project" value="TreeGrafter"/>
</dbReference>
<reference evidence="7" key="3">
    <citation type="submission" date="2025-08" db="UniProtKB">
        <authorList>
            <consortium name="RefSeq"/>
        </authorList>
    </citation>
    <scope>IDENTIFICATION</scope>
    <source>
        <strain evidence="7">CBS 342.82</strain>
    </source>
</reference>
<evidence type="ECO:0000256" key="5">
    <source>
        <dbReference type="SAM" id="Phobius"/>
    </source>
</evidence>
<dbReference type="AlphaFoldDB" id="A0A6J3LTK9"/>
<organism evidence="7">
    <name type="scientific">Dissoconium aciculare CBS 342.82</name>
    <dbReference type="NCBI Taxonomy" id="1314786"/>
    <lineage>
        <taxon>Eukaryota</taxon>
        <taxon>Fungi</taxon>
        <taxon>Dikarya</taxon>
        <taxon>Ascomycota</taxon>
        <taxon>Pezizomycotina</taxon>
        <taxon>Dothideomycetes</taxon>
        <taxon>Dothideomycetidae</taxon>
        <taxon>Mycosphaerellales</taxon>
        <taxon>Dissoconiaceae</taxon>
        <taxon>Dissoconium</taxon>
    </lineage>
</organism>
<keyword evidence="5" id="KW-0812">Transmembrane</keyword>
<dbReference type="PROSITE" id="PS00061">
    <property type="entry name" value="ADH_SHORT"/>
    <property type="match status" value="1"/>
</dbReference>
<gene>
    <name evidence="7" type="ORF">K489DRAFT_396873</name>
</gene>
<keyword evidence="6" id="KW-1185">Reference proteome</keyword>
<dbReference type="InterPro" id="IPR020904">
    <property type="entry name" value="Sc_DH/Rdtase_CS"/>
</dbReference>
<dbReference type="GO" id="GO:0004806">
    <property type="term" value="F:triacylglycerol lipase activity"/>
    <property type="evidence" value="ECO:0007669"/>
    <property type="project" value="TreeGrafter"/>
</dbReference>
<evidence type="ECO:0000313" key="7">
    <source>
        <dbReference type="RefSeq" id="XP_033455650.1"/>
    </source>
</evidence>
<dbReference type="Gene3D" id="3.40.50.720">
    <property type="entry name" value="NAD(P)-binding Rossmann-like Domain"/>
    <property type="match status" value="1"/>
</dbReference>
<dbReference type="PRINTS" id="PR00081">
    <property type="entry name" value="GDHRDH"/>
</dbReference>
<dbReference type="GeneID" id="54364690"/>
<dbReference type="CDD" id="cd05374">
    <property type="entry name" value="17beta-HSD-like_SDR_c"/>
    <property type="match status" value="1"/>
</dbReference>
<protein>
    <submittedName>
        <fullName evidence="7">NAD(P)-binding protein</fullName>
    </submittedName>
</protein>
<dbReference type="GO" id="GO:0000140">
    <property type="term" value="F:acylglycerone-phosphate reductase (NADP+) activity"/>
    <property type="evidence" value="ECO:0007669"/>
    <property type="project" value="TreeGrafter"/>
</dbReference>
<dbReference type="Pfam" id="PF00106">
    <property type="entry name" value="adh_short"/>
    <property type="match status" value="1"/>
</dbReference>
<evidence type="ECO:0000256" key="1">
    <source>
        <dbReference type="ARBA" id="ARBA00006484"/>
    </source>
</evidence>
<comment type="similarity">
    <text evidence="1 4">Belongs to the short-chain dehydrogenases/reductases (SDR) family.</text>
</comment>
<keyword evidence="3" id="KW-0560">Oxidoreductase</keyword>
<dbReference type="RefSeq" id="XP_033455650.1">
    <property type="nucleotide sequence ID" value="XM_033606890.1"/>
</dbReference>
<evidence type="ECO:0000256" key="3">
    <source>
        <dbReference type="ARBA" id="ARBA00023002"/>
    </source>
</evidence>
<dbReference type="PRINTS" id="PR00080">
    <property type="entry name" value="SDRFAMILY"/>
</dbReference>
<reference evidence="7" key="2">
    <citation type="submission" date="2020-04" db="EMBL/GenBank/DDBJ databases">
        <authorList>
            <consortium name="NCBI Genome Project"/>
        </authorList>
    </citation>
    <scope>NUCLEOTIDE SEQUENCE</scope>
    <source>
        <strain evidence="7">CBS 342.82</strain>
    </source>
</reference>